<evidence type="ECO:0000256" key="3">
    <source>
        <dbReference type="ARBA" id="ARBA00007931"/>
    </source>
</evidence>
<dbReference type="GO" id="GO:0004222">
    <property type="term" value="F:metalloendopeptidase activity"/>
    <property type="evidence" value="ECO:0007669"/>
    <property type="project" value="InterPro"/>
</dbReference>
<dbReference type="InterPro" id="IPR004387">
    <property type="entry name" value="Pept_M50_Zn"/>
</dbReference>
<evidence type="ECO:0000256" key="6">
    <source>
        <dbReference type="ARBA" id="ARBA00022801"/>
    </source>
</evidence>
<evidence type="ECO:0000313" key="13">
    <source>
        <dbReference type="EMBL" id="MCA9382092.1"/>
    </source>
</evidence>
<keyword evidence="10 11" id="KW-0472">Membrane</keyword>
<evidence type="ECO:0000256" key="7">
    <source>
        <dbReference type="ARBA" id="ARBA00022833"/>
    </source>
</evidence>
<feature type="domain" description="PDZ" evidence="12">
    <location>
        <begin position="162"/>
        <end position="226"/>
    </location>
</feature>
<reference evidence="13" key="1">
    <citation type="submission" date="2020-04" db="EMBL/GenBank/DDBJ databases">
        <authorList>
            <person name="Zhang T."/>
        </authorList>
    </citation>
    <scope>NUCLEOTIDE SEQUENCE</scope>
    <source>
        <strain evidence="13">HKST-UBA10</strain>
    </source>
</reference>
<evidence type="ECO:0000256" key="1">
    <source>
        <dbReference type="ARBA" id="ARBA00001947"/>
    </source>
</evidence>
<dbReference type="PANTHER" id="PTHR42837:SF2">
    <property type="entry name" value="MEMBRANE METALLOPROTEASE ARASP2, CHLOROPLASTIC-RELATED"/>
    <property type="match status" value="1"/>
</dbReference>
<proteinExistence type="inferred from homology"/>
<keyword evidence="8 11" id="KW-1133">Transmembrane helix</keyword>
<evidence type="ECO:0000313" key="14">
    <source>
        <dbReference type="Proteomes" id="UP000782843"/>
    </source>
</evidence>
<evidence type="ECO:0000256" key="9">
    <source>
        <dbReference type="ARBA" id="ARBA00023049"/>
    </source>
</evidence>
<dbReference type="Gene3D" id="2.30.42.10">
    <property type="match status" value="1"/>
</dbReference>
<evidence type="ECO:0000256" key="11">
    <source>
        <dbReference type="SAM" id="Phobius"/>
    </source>
</evidence>
<name>A0A955RHS4_9BACT</name>
<dbReference type="GO" id="GO:0016020">
    <property type="term" value="C:membrane"/>
    <property type="evidence" value="ECO:0007669"/>
    <property type="project" value="UniProtKB-SubCell"/>
</dbReference>
<comment type="similarity">
    <text evidence="3">Belongs to the peptidase M50B family.</text>
</comment>
<sequence length="248" mass="27264">MEIATIFGSLIIPTVIIGILIFIHEFGHFIAAKRADIEVQEFAFGFGPRLIGFFATTKGFEIRLPFDKSFRINKIKVKKNSETEYKINLFPIGGYVKMLGEEQSVNDPRSYSAKPVGKRFVVIVAGVIMNALLAAFLFYIVLANQSFVTIIPRLDVFNYNFIGTETTERVIISDVVPNSPADQAGLEAFDEVLSLNGTEVGTNSELADIVDANIGSTIVISVQKHDSTDTAVYDVYARPNPPEGEGSM</sequence>
<evidence type="ECO:0000256" key="4">
    <source>
        <dbReference type="ARBA" id="ARBA00022670"/>
    </source>
</evidence>
<reference evidence="13" key="2">
    <citation type="journal article" date="2021" name="Microbiome">
        <title>Successional dynamics and alternative stable states in a saline activated sludge microbial community over 9 years.</title>
        <authorList>
            <person name="Wang Y."/>
            <person name="Ye J."/>
            <person name="Ju F."/>
            <person name="Liu L."/>
            <person name="Boyd J.A."/>
            <person name="Deng Y."/>
            <person name="Parks D.H."/>
            <person name="Jiang X."/>
            <person name="Yin X."/>
            <person name="Woodcroft B.J."/>
            <person name="Tyson G.W."/>
            <person name="Hugenholtz P."/>
            <person name="Polz M.F."/>
            <person name="Zhang T."/>
        </authorList>
    </citation>
    <scope>NUCLEOTIDE SEQUENCE</scope>
    <source>
        <strain evidence="13">HKST-UBA10</strain>
    </source>
</reference>
<dbReference type="Pfam" id="PF02163">
    <property type="entry name" value="Peptidase_M50"/>
    <property type="match status" value="2"/>
</dbReference>
<dbReference type="SUPFAM" id="SSF50156">
    <property type="entry name" value="PDZ domain-like"/>
    <property type="match status" value="1"/>
</dbReference>
<keyword evidence="9" id="KW-0482">Metalloprotease</keyword>
<dbReference type="CDD" id="cd06163">
    <property type="entry name" value="S2P-M50_PDZ_RseP-like"/>
    <property type="match status" value="1"/>
</dbReference>
<keyword evidence="4 13" id="KW-0645">Protease</keyword>
<keyword evidence="5 11" id="KW-0812">Transmembrane</keyword>
<dbReference type="PROSITE" id="PS50106">
    <property type="entry name" value="PDZ"/>
    <property type="match status" value="1"/>
</dbReference>
<evidence type="ECO:0000256" key="10">
    <source>
        <dbReference type="ARBA" id="ARBA00023136"/>
    </source>
</evidence>
<dbReference type="InterPro" id="IPR008915">
    <property type="entry name" value="Peptidase_M50"/>
</dbReference>
<protein>
    <submittedName>
        <fullName evidence="13">Site-2 protease family protein</fullName>
    </submittedName>
</protein>
<dbReference type="Proteomes" id="UP000782843">
    <property type="component" value="Unassembled WGS sequence"/>
</dbReference>
<feature type="transmembrane region" description="Helical" evidence="11">
    <location>
        <begin position="6"/>
        <end position="24"/>
    </location>
</feature>
<dbReference type="InterPro" id="IPR001478">
    <property type="entry name" value="PDZ"/>
</dbReference>
<gene>
    <name evidence="13" type="ORF">KC660_01645</name>
</gene>
<comment type="cofactor">
    <cofactor evidence="1">
        <name>Zn(2+)</name>
        <dbReference type="ChEBI" id="CHEBI:29105"/>
    </cofactor>
</comment>
<evidence type="ECO:0000259" key="12">
    <source>
        <dbReference type="PROSITE" id="PS50106"/>
    </source>
</evidence>
<dbReference type="GO" id="GO:0006508">
    <property type="term" value="P:proteolysis"/>
    <property type="evidence" value="ECO:0007669"/>
    <property type="project" value="UniProtKB-KW"/>
</dbReference>
<comment type="caution">
    <text evidence="13">The sequence shown here is derived from an EMBL/GenBank/DDBJ whole genome shotgun (WGS) entry which is preliminary data.</text>
</comment>
<comment type="subcellular location">
    <subcellularLocation>
        <location evidence="2">Membrane</location>
        <topology evidence="2">Multi-pass membrane protein</topology>
    </subcellularLocation>
</comment>
<dbReference type="InterPro" id="IPR036034">
    <property type="entry name" value="PDZ_sf"/>
</dbReference>
<accession>A0A955RHS4</accession>
<evidence type="ECO:0000256" key="2">
    <source>
        <dbReference type="ARBA" id="ARBA00004141"/>
    </source>
</evidence>
<dbReference type="SMART" id="SM00228">
    <property type="entry name" value="PDZ"/>
    <property type="match status" value="1"/>
</dbReference>
<keyword evidence="6" id="KW-0378">Hydrolase</keyword>
<organism evidence="13 14">
    <name type="scientific">Candidatus Dojkabacteria bacterium</name>
    <dbReference type="NCBI Taxonomy" id="2099670"/>
    <lineage>
        <taxon>Bacteria</taxon>
        <taxon>Candidatus Dojkabacteria</taxon>
    </lineage>
</organism>
<feature type="transmembrane region" description="Helical" evidence="11">
    <location>
        <begin position="120"/>
        <end position="142"/>
    </location>
</feature>
<dbReference type="PANTHER" id="PTHR42837">
    <property type="entry name" value="REGULATOR OF SIGMA-E PROTEASE RSEP"/>
    <property type="match status" value="1"/>
</dbReference>
<feature type="non-terminal residue" evidence="13">
    <location>
        <position position="248"/>
    </location>
</feature>
<dbReference type="AlphaFoldDB" id="A0A955RHS4"/>
<dbReference type="EMBL" id="JAGQLG010000057">
    <property type="protein sequence ID" value="MCA9382092.1"/>
    <property type="molecule type" value="Genomic_DNA"/>
</dbReference>
<evidence type="ECO:0000256" key="8">
    <source>
        <dbReference type="ARBA" id="ARBA00022989"/>
    </source>
</evidence>
<evidence type="ECO:0000256" key="5">
    <source>
        <dbReference type="ARBA" id="ARBA00022692"/>
    </source>
</evidence>
<keyword evidence="7" id="KW-0862">Zinc</keyword>